<evidence type="ECO:0000313" key="20">
    <source>
        <dbReference type="EMBL" id="HIU91060.1"/>
    </source>
</evidence>
<accession>A0A9D1SPX4</accession>
<organism evidence="20 21">
    <name type="scientific">Candidatus Fimimonas merdipullorum</name>
    <dbReference type="NCBI Taxonomy" id="2840822"/>
    <lineage>
        <taxon>Bacteria</taxon>
        <taxon>Pseudomonadati</taxon>
        <taxon>Myxococcota</taxon>
        <taxon>Myxococcia</taxon>
        <taxon>Myxococcales</taxon>
        <taxon>Cystobacterineae</taxon>
        <taxon>Myxococcaceae</taxon>
        <taxon>Myxococcaceae incertae sedis</taxon>
        <taxon>Candidatus Fimimonas</taxon>
    </lineage>
</organism>
<name>A0A9D1SPX4_9BACT</name>
<dbReference type="PANTHER" id="PTHR46382:SF1">
    <property type="entry name" value="PHOSPHATIDATE CYTIDYLYLTRANSFERASE"/>
    <property type="match status" value="1"/>
</dbReference>
<evidence type="ECO:0000256" key="16">
    <source>
        <dbReference type="ARBA" id="ARBA00023209"/>
    </source>
</evidence>
<dbReference type="GO" id="GO:0005886">
    <property type="term" value="C:plasma membrane"/>
    <property type="evidence" value="ECO:0007669"/>
    <property type="project" value="UniProtKB-SubCell"/>
</dbReference>
<protein>
    <recommendedName>
        <fullName evidence="7 18">Phosphatidate cytidylyltransferase</fullName>
        <ecNumber evidence="6 18">2.7.7.41</ecNumber>
    </recommendedName>
</protein>
<keyword evidence="14" id="KW-0443">Lipid metabolism</keyword>
<evidence type="ECO:0000256" key="18">
    <source>
        <dbReference type="RuleBase" id="RU003938"/>
    </source>
</evidence>
<evidence type="ECO:0000313" key="21">
    <source>
        <dbReference type="Proteomes" id="UP000886852"/>
    </source>
</evidence>
<keyword evidence="8" id="KW-1003">Cell membrane</keyword>
<evidence type="ECO:0000256" key="2">
    <source>
        <dbReference type="ARBA" id="ARBA00004651"/>
    </source>
</evidence>
<comment type="caution">
    <text evidence="20">The sequence shown here is derived from an EMBL/GenBank/DDBJ whole genome shotgun (WGS) entry which is preliminary data.</text>
</comment>
<evidence type="ECO:0000256" key="9">
    <source>
        <dbReference type="ARBA" id="ARBA00022516"/>
    </source>
</evidence>
<evidence type="ECO:0000256" key="13">
    <source>
        <dbReference type="ARBA" id="ARBA00022989"/>
    </source>
</evidence>
<reference evidence="20" key="2">
    <citation type="journal article" date="2021" name="PeerJ">
        <title>Extensive microbial diversity within the chicken gut microbiome revealed by metagenomics and culture.</title>
        <authorList>
            <person name="Gilroy R."/>
            <person name="Ravi A."/>
            <person name="Getino M."/>
            <person name="Pursley I."/>
            <person name="Horton D.L."/>
            <person name="Alikhan N.F."/>
            <person name="Baker D."/>
            <person name="Gharbi K."/>
            <person name="Hall N."/>
            <person name="Watson M."/>
            <person name="Adriaenssens E.M."/>
            <person name="Foster-Nyarko E."/>
            <person name="Jarju S."/>
            <person name="Secka A."/>
            <person name="Antonio M."/>
            <person name="Oren A."/>
            <person name="Chaudhuri R.R."/>
            <person name="La Ragione R."/>
            <person name="Hildebrand F."/>
            <person name="Pallen M.J."/>
        </authorList>
    </citation>
    <scope>NUCLEOTIDE SEQUENCE</scope>
    <source>
        <strain evidence="20">ChiHjej12B11-7776</strain>
    </source>
</reference>
<evidence type="ECO:0000256" key="5">
    <source>
        <dbReference type="ARBA" id="ARBA00010185"/>
    </source>
</evidence>
<dbReference type="PANTHER" id="PTHR46382">
    <property type="entry name" value="PHOSPHATIDATE CYTIDYLYLTRANSFERASE"/>
    <property type="match status" value="1"/>
</dbReference>
<evidence type="ECO:0000256" key="17">
    <source>
        <dbReference type="ARBA" id="ARBA00023264"/>
    </source>
</evidence>
<keyword evidence="10 18" id="KW-0808">Transferase</keyword>
<keyword evidence="12 18" id="KW-0548">Nucleotidyltransferase</keyword>
<comment type="pathway">
    <text evidence="4">Lipid metabolism.</text>
</comment>
<comment type="catalytic activity">
    <reaction evidence="1 18">
        <text>a 1,2-diacyl-sn-glycero-3-phosphate + CTP + H(+) = a CDP-1,2-diacyl-sn-glycerol + diphosphate</text>
        <dbReference type="Rhea" id="RHEA:16229"/>
        <dbReference type="ChEBI" id="CHEBI:15378"/>
        <dbReference type="ChEBI" id="CHEBI:33019"/>
        <dbReference type="ChEBI" id="CHEBI:37563"/>
        <dbReference type="ChEBI" id="CHEBI:58332"/>
        <dbReference type="ChEBI" id="CHEBI:58608"/>
        <dbReference type="EC" id="2.7.7.41"/>
    </reaction>
</comment>
<feature type="transmembrane region" description="Helical" evidence="19">
    <location>
        <begin position="313"/>
        <end position="334"/>
    </location>
</feature>
<feature type="transmembrane region" description="Helical" evidence="19">
    <location>
        <begin position="12"/>
        <end position="31"/>
    </location>
</feature>
<dbReference type="EC" id="2.7.7.41" evidence="6 18"/>
<evidence type="ECO:0000256" key="15">
    <source>
        <dbReference type="ARBA" id="ARBA00023136"/>
    </source>
</evidence>
<feature type="transmembrane region" description="Helical" evidence="19">
    <location>
        <begin position="43"/>
        <end position="62"/>
    </location>
</feature>
<evidence type="ECO:0000256" key="7">
    <source>
        <dbReference type="ARBA" id="ARBA00019373"/>
    </source>
</evidence>
<feature type="transmembrane region" description="Helical" evidence="19">
    <location>
        <begin position="268"/>
        <end position="292"/>
    </location>
</feature>
<evidence type="ECO:0000256" key="8">
    <source>
        <dbReference type="ARBA" id="ARBA00022475"/>
    </source>
</evidence>
<dbReference type="GO" id="GO:0004605">
    <property type="term" value="F:phosphatidate cytidylyltransferase activity"/>
    <property type="evidence" value="ECO:0007669"/>
    <property type="project" value="UniProtKB-EC"/>
</dbReference>
<comment type="pathway">
    <text evidence="3 18">Phospholipid metabolism; CDP-diacylglycerol biosynthesis; CDP-diacylglycerol from sn-glycerol 3-phosphate: step 3/3.</text>
</comment>
<dbReference type="InterPro" id="IPR000374">
    <property type="entry name" value="PC_trans"/>
</dbReference>
<dbReference type="EMBL" id="DVOC01000059">
    <property type="protein sequence ID" value="HIU91060.1"/>
    <property type="molecule type" value="Genomic_DNA"/>
</dbReference>
<gene>
    <name evidence="20" type="ORF">IAC72_03525</name>
</gene>
<comment type="subcellular location">
    <subcellularLocation>
        <location evidence="2">Cell membrane</location>
        <topology evidence="2">Multi-pass membrane protein</topology>
    </subcellularLocation>
</comment>
<keyword evidence="15 19" id="KW-0472">Membrane</keyword>
<proteinExistence type="inferred from homology"/>
<dbReference type="AlphaFoldDB" id="A0A9D1SPX4"/>
<evidence type="ECO:0000256" key="1">
    <source>
        <dbReference type="ARBA" id="ARBA00001698"/>
    </source>
</evidence>
<evidence type="ECO:0000256" key="12">
    <source>
        <dbReference type="ARBA" id="ARBA00022695"/>
    </source>
</evidence>
<dbReference type="PROSITE" id="PS01315">
    <property type="entry name" value="CDS"/>
    <property type="match status" value="1"/>
</dbReference>
<evidence type="ECO:0000256" key="4">
    <source>
        <dbReference type="ARBA" id="ARBA00005189"/>
    </source>
</evidence>
<reference evidence="20" key="1">
    <citation type="submission" date="2020-10" db="EMBL/GenBank/DDBJ databases">
        <authorList>
            <person name="Gilroy R."/>
        </authorList>
    </citation>
    <scope>NUCLEOTIDE SEQUENCE</scope>
    <source>
        <strain evidence="20">ChiHjej12B11-7776</strain>
    </source>
</reference>
<keyword evidence="13 19" id="KW-1133">Transmembrane helix</keyword>
<evidence type="ECO:0000256" key="10">
    <source>
        <dbReference type="ARBA" id="ARBA00022679"/>
    </source>
</evidence>
<evidence type="ECO:0000256" key="14">
    <source>
        <dbReference type="ARBA" id="ARBA00023098"/>
    </source>
</evidence>
<dbReference type="Proteomes" id="UP000886852">
    <property type="component" value="Unassembled WGS sequence"/>
</dbReference>
<dbReference type="GO" id="GO:0016024">
    <property type="term" value="P:CDP-diacylglycerol biosynthetic process"/>
    <property type="evidence" value="ECO:0007669"/>
    <property type="project" value="TreeGrafter"/>
</dbReference>
<feature type="transmembrane region" description="Helical" evidence="19">
    <location>
        <begin position="227"/>
        <end position="248"/>
    </location>
</feature>
<feature type="transmembrane region" description="Helical" evidence="19">
    <location>
        <begin position="74"/>
        <end position="92"/>
    </location>
</feature>
<keyword evidence="16" id="KW-0594">Phospholipid biosynthesis</keyword>
<keyword evidence="9" id="KW-0444">Lipid biosynthesis</keyword>
<keyword evidence="11 18" id="KW-0812">Transmembrane</keyword>
<comment type="similarity">
    <text evidence="5 18">Belongs to the CDS family.</text>
</comment>
<keyword evidence="17" id="KW-1208">Phospholipid metabolism</keyword>
<feature type="transmembrane region" description="Helical" evidence="19">
    <location>
        <begin position="125"/>
        <end position="145"/>
    </location>
</feature>
<sequence>MLNKKTLANRILVGAGVFILMIGMVLLNVYLPNYKSNPNSLKVVSGRSINAAIISVLSWLAVIEMRRAIGRERIPDSFSWILWMYAIGLGVTYSMFGFMGVIFLSLLVFVAAAITALAENRGDSLIYVAFMLVYPGLFMSALLYLNRCASTFPIAEGNPLLQYLEYDIWQYFGERQGSQLLPYNAISLALVFAVSSFTDVFAFFVGSLFGKRKLCEHISPKKTVEGALGGLLGGAIGSLVVFLLFDYFKIFGEHFGLTYSGLGLSSAAVALTYVTVGIFGSAMTQVGDLLASMVKRYCGIKDYSRILGEHGGIMDRFDGIMVNAVFVSFVFMFII</sequence>
<evidence type="ECO:0000256" key="11">
    <source>
        <dbReference type="ARBA" id="ARBA00022692"/>
    </source>
</evidence>
<feature type="transmembrane region" description="Helical" evidence="19">
    <location>
        <begin position="185"/>
        <end position="206"/>
    </location>
</feature>
<dbReference type="Pfam" id="PF01148">
    <property type="entry name" value="CTP_transf_1"/>
    <property type="match status" value="1"/>
</dbReference>
<evidence type="ECO:0000256" key="3">
    <source>
        <dbReference type="ARBA" id="ARBA00005119"/>
    </source>
</evidence>
<evidence type="ECO:0000256" key="6">
    <source>
        <dbReference type="ARBA" id="ARBA00012487"/>
    </source>
</evidence>
<evidence type="ECO:0000256" key="19">
    <source>
        <dbReference type="SAM" id="Phobius"/>
    </source>
</evidence>